<dbReference type="Pfam" id="PF13365">
    <property type="entry name" value="Trypsin_2"/>
    <property type="match status" value="1"/>
</dbReference>
<keyword evidence="2" id="KW-1185">Reference proteome</keyword>
<dbReference type="EMBL" id="CP063194">
    <property type="protein sequence ID" value="WCZ38899.1"/>
    <property type="molecule type" value="Genomic_DNA"/>
</dbReference>
<evidence type="ECO:0000313" key="2">
    <source>
        <dbReference type="Proteomes" id="UP001218071"/>
    </source>
</evidence>
<dbReference type="InterPro" id="IPR001314">
    <property type="entry name" value="Peptidase_S1A"/>
</dbReference>
<protein>
    <submittedName>
        <fullName evidence="1">Trypsin</fullName>
    </submittedName>
</protein>
<dbReference type="InterPro" id="IPR009003">
    <property type="entry name" value="Peptidase_S1_PA"/>
</dbReference>
<reference evidence="1 2" key="1">
    <citation type="submission" date="2020-10" db="EMBL/GenBank/DDBJ databases">
        <title>Complete genome sequence of Corynebacterium jeddahense DSM 45997, type strain of Corynebacterium jeddahense.</title>
        <authorList>
            <person name="Busche T."/>
            <person name="Kalinowski J."/>
            <person name="Ruckert C."/>
        </authorList>
    </citation>
    <scope>NUCLEOTIDE SEQUENCE [LARGE SCALE GENOMIC DNA]</scope>
    <source>
        <strain evidence="1 2">DSM 45997</strain>
    </source>
</reference>
<sequence length="195" mass="19949">MSRVPSALPRSIARLTASGAGYCSGVLIAPDIVATCAHFFRPGRSQVQVRIDGLTVPSASTQVLAGTDIALVRLARRVAAQPLPLGPSPRPLSRTVTFGFGARAAAPAARPGVFLGELPVSYSCTFATRVRPAGFVYADPPAVKGDSGGPVLVGGRVIGLQSLILNPGGRNLRLSTVALWPAGPNGPADALHQLG</sequence>
<gene>
    <name evidence="1" type="ORF">CJEDD_06485</name>
</gene>
<evidence type="ECO:0000313" key="1">
    <source>
        <dbReference type="EMBL" id="WCZ38899.1"/>
    </source>
</evidence>
<organism evidence="1 2">
    <name type="scientific">Corynebacterium jeddahense</name>
    <dbReference type="NCBI Taxonomy" id="1414719"/>
    <lineage>
        <taxon>Bacteria</taxon>
        <taxon>Bacillati</taxon>
        <taxon>Actinomycetota</taxon>
        <taxon>Actinomycetes</taxon>
        <taxon>Mycobacteriales</taxon>
        <taxon>Corynebacteriaceae</taxon>
        <taxon>Corynebacterium</taxon>
    </lineage>
</organism>
<dbReference type="PRINTS" id="PR00722">
    <property type="entry name" value="CHYMOTRYPSIN"/>
</dbReference>
<dbReference type="Gene3D" id="2.40.10.120">
    <property type="match status" value="1"/>
</dbReference>
<dbReference type="SUPFAM" id="SSF50494">
    <property type="entry name" value="Trypsin-like serine proteases"/>
    <property type="match status" value="1"/>
</dbReference>
<proteinExistence type="predicted"/>
<dbReference type="Proteomes" id="UP001218071">
    <property type="component" value="Chromosome"/>
</dbReference>
<accession>A0ABY7UKM1</accession>
<name>A0ABY7UKM1_9CORY</name>